<organism evidence="2">
    <name type="scientific">Hubei odonate virus 15</name>
    <dbReference type="NCBI Taxonomy" id="1922996"/>
    <lineage>
        <taxon>Viruses</taxon>
        <taxon>Riboviria</taxon>
    </lineage>
</organism>
<feature type="compositionally biased region" description="Basic and acidic residues" evidence="1">
    <location>
        <begin position="24"/>
        <end position="41"/>
    </location>
</feature>
<reference evidence="2" key="1">
    <citation type="journal article" date="2016" name="Nature">
        <title>Redefining the invertebrate RNA virosphere.</title>
        <authorList>
            <person name="Shi M."/>
            <person name="Lin X.D."/>
            <person name="Tian J.H."/>
            <person name="Chen L.J."/>
            <person name="Chen X."/>
            <person name="Li C.X."/>
            <person name="Qin X.C."/>
            <person name="Li J."/>
            <person name="Cao J.P."/>
            <person name="Eden J.S."/>
            <person name="Buchmann J."/>
            <person name="Wang W."/>
            <person name="Xu J."/>
            <person name="Holmes E.C."/>
            <person name="Zhang Y.Z."/>
        </authorList>
    </citation>
    <scope>NUCLEOTIDE SEQUENCE</scope>
    <source>
        <strain evidence="2">QTM133059</strain>
    </source>
</reference>
<dbReference type="EMBL" id="KX884666">
    <property type="protein sequence ID" value="APG79146.1"/>
    <property type="molecule type" value="Genomic_RNA"/>
</dbReference>
<evidence type="ECO:0000313" key="2">
    <source>
        <dbReference type="EMBL" id="APG79146.1"/>
    </source>
</evidence>
<evidence type="ECO:0000256" key="1">
    <source>
        <dbReference type="SAM" id="MobiDB-lite"/>
    </source>
</evidence>
<proteinExistence type="predicted"/>
<feature type="region of interest" description="Disordered" evidence="1">
    <location>
        <begin position="1"/>
        <end position="52"/>
    </location>
</feature>
<accession>A0A1L3KP29</accession>
<name>A0A1L3KP29_9VIRU</name>
<sequence>MKKKQKLEVADGDETSSSSTKAANELKSELHENVVEEKVAKESTTTKGLADKVAAESDKDVSSIDTSSIEQIIQSFSALDFMTLGAREVPPLDSDAVTLMFLSNDEYIFTETERLPMYFKTWFDVPNRKYYVYRNEEHFLKWNDLDGYFAARLQLESRRMEQSLIVLREPPKMTLSDTRVCDPACLGYPIEGLLDGTTNDTFYRNMLKMMCCPRSVNASLVKLIALCDVGVAGTNERLVEYSRRVMPLERQKRNSFLSQIAVLEGVEKQVLVDVASFEQYYPSFTPFHFQGVLDNHSKESVFRIQMSQPIVMPNVRYVPMAANHMMKTAGISITRASFVSDVINRSWKAEFGPLLWTYVLSLLMPGEIFFNVVFPDSYDDIPTKGFIALIMRLMLMYDEKSILCNSTSETQQSIDRAIIAWGEQLRILERISVGRMSVYPLNDFKLVKANAKSVSDFDFLKVSNQEAGMCANGCAFVKVDDPLRAFYPNIVARRNYAVDLEDYQDLRDSTSHLSAWRVYQGALAFLSSSASLSQYRSLFMLYGKTVLEFLIRVNEYTKINWYNIFRMTSTRAASFIGTAAASVSPVVEAPYEFFVVIAKGLDSSALKSRMSALDRMRYQGSFVKESFRVYRRFKLIEELWNDCGALISFPSRQRIKIACQDSPFYNWLRSEMNSANQDKLLPRMLDNFKFNNDALAECFLPLNGFSNDMYKMYGILRSVLVRSTLNFITRKQIVQAIGDKKPLTNAIDIKIVNEFSYRDIETFLKERRFNSTFYESSESPFRLRLVFPYTIQHELLNSANVQVIRKSDLNREIAFSSRIAVVPVKLLFLIVDQRDYQVEDDYVLDTHRVDEIFPESQDVSDAVVEAGSFYANIGSRGREIIALTTKDYKFVSLYTRFVASPKVQN</sequence>
<protein>
    <submittedName>
        <fullName evidence="2">Uncharacterized protein</fullName>
    </submittedName>
</protein>